<dbReference type="Proteomes" id="UP001161497">
    <property type="component" value="Chromosome"/>
</dbReference>
<evidence type="ECO:0000313" key="2">
    <source>
        <dbReference type="Proteomes" id="UP001161497"/>
    </source>
</evidence>
<proteinExistence type="predicted"/>
<sequence length="55" mass="6615">MWKQALKDAYETDEKWWFASSAAIGLKIRRMEGWMGTEKRFAFWTQRSARRCALL</sequence>
<reference evidence="1" key="1">
    <citation type="submission" date="2023-03" db="EMBL/GenBank/DDBJ databases">
        <authorList>
            <person name="Cremers G."/>
            <person name="Picone N."/>
        </authorList>
    </citation>
    <scope>NUCLEOTIDE SEQUENCE</scope>
    <source>
        <strain evidence="1">Sample_alias</strain>
    </source>
</reference>
<organism evidence="1 2">
    <name type="scientific">Candidatus Methylacidiphilum fumarolicum</name>
    <dbReference type="NCBI Taxonomy" id="591154"/>
    <lineage>
        <taxon>Bacteria</taxon>
        <taxon>Pseudomonadati</taxon>
        <taxon>Verrucomicrobiota</taxon>
        <taxon>Methylacidiphilae</taxon>
        <taxon>Methylacidiphilales</taxon>
        <taxon>Methylacidiphilaceae</taxon>
        <taxon>Methylacidiphilum (ex Ratnadevi et al. 2023)</taxon>
    </lineage>
</organism>
<keyword evidence="2" id="KW-1185">Reference proteome</keyword>
<gene>
    <name evidence="1" type="ORF">MFUM_2225</name>
</gene>
<protein>
    <submittedName>
        <fullName evidence="1">Uncharacterized protein</fullName>
    </submittedName>
</protein>
<name>A0ABM9IFQ8_9BACT</name>
<dbReference type="EMBL" id="OX458932">
    <property type="protein sequence ID" value="CAI9086535.1"/>
    <property type="molecule type" value="Genomic_DNA"/>
</dbReference>
<accession>A0ABM9IFQ8</accession>
<evidence type="ECO:0000313" key="1">
    <source>
        <dbReference type="EMBL" id="CAI9086535.1"/>
    </source>
</evidence>